<reference evidence="2 3" key="1">
    <citation type="submission" date="2015-04" db="EMBL/GenBank/DDBJ databases">
        <authorList>
            <consortium name="Pathogen Informatics"/>
        </authorList>
    </citation>
    <scope>NUCLEOTIDE SEQUENCE [LARGE SCALE GENOMIC DNA]</scope>
    <source>
        <strain evidence="2 3">SGS1</strain>
    </source>
</reference>
<keyword evidence="1" id="KW-0812">Transmembrane</keyword>
<organism evidence="2 3">
    <name type="scientific">Plasmodium relictum</name>
    <dbReference type="NCBI Taxonomy" id="85471"/>
    <lineage>
        <taxon>Eukaryota</taxon>
        <taxon>Sar</taxon>
        <taxon>Alveolata</taxon>
        <taxon>Apicomplexa</taxon>
        <taxon>Aconoidasida</taxon>
        <taxon>Haemosporida</taxon>
        <taxon>Plasmodiidae</taxon>
        <taxon>Plasmodium</taxon>
        <taxon>Plasmodium (Haemamoeba)</taxon>
    </lineage>
</organism>
<dbReference type="GeneID" id="39735128"/>
<dbReference type="InterPro" id="IPR006389">
    <property type="entry name" value="Early_transc_mb_plasmodium"/>
</dbReference>
<dbReference type="RefSeq" id="XP_028532036.1">
    <property type="nucleotide sequence ID" value="XM_028675449.1"/>
</dbReference>
<accession>A0A1J1H2E7</accession>
<dbReference type="Proteomes" id="UP000220158">
    <property type="component" value="Chromosome 6"/>
</dbReference>
<gene>
    <name evidence="2" type="primary">ETRAMP</name>
    <name evidence="2" type="ORF">PRELSG_0600200</name>
</gene>
<dbReference type="NCBIfam" id="TIGR01495">
    <property type="entry name" value="ETRAMP"/>
    <property type="match status" value="1"/>
</dbReference>
<proteinExistence type="predicted"/>
<sequence length="201" mass="23591">MKTAKIFFFFIFLLFINLLLPCLCNDLGIANNIDSLEKIKKEMQKKKKIRNGVIIGIGTVLTGLLFTLAIGLGIRCNQNMKCCVPRKEKKTYTEKSNEPRTNSEGTNIRSRGSTDFKWKFDYPEATYKELKKFTFQKLKNKINDPYSDFNSFLIDDYVRDIFQKNDIYISSHQLNDLAREARLLYNRTGHFYWTDYGFWGP</sequence>
<keyword evidence="3" id="KW-1185">Reference proteome</keyword>
<keyword evidence="1" id="KW-0472">Membrane</keyword>
<evidence type="ECO:0000313" key="2">
    <source>
        <dbReference type="EMBL" id="CRG99027.1"/>
    </source>
</evidence>
<feature type="transmembrane region" description="Helical" evidence="1">
    <location>
        <begin position="51"/>
        <end position="74"/>
    </location>
</feature>
<dbReference type="Pfam" id="PF09716">
    <property type="entry name" value="ETRAMP"/>
    <property type="match status" value="1"/>
</dbReference>
<dbReference type="KEGG" id="prel:PRELSG_0600200"/>
<protein>
    <submittedName>
        <fullName evidence="2">Early transcribed membrane protein</fullName>
    </submittedName>
</protein>
<dbReference type="AlphaFoldDB" id="A0A1J1H2E7"/>
<name>A0A1J1H2E7_PLARL</name>
<evidence type="ECO:0000313" key="3">
    <source>
        <dbReference type="Proteomes" id="UP000220158"/>
    </source>
</evidence>
<dbReference type="EMBL" id="LN835301">
    <property type="protein sequence ID" value="CRG99027.1"/>
    <property type="molecule type" value="Genomic_DNA"/>
</dbReference>
<evidence type="ECO:0000256" key="1">
    <source>
        <dbReference type="SAM" id="Phobius"/>
    </source>
</evidence>
<feature type="transmembrane region" description="Helical" evidence="1">
    <location>
        <begin position="6"/>
        <end position="30"/>
    </location>
</feature>
<dbReference type="VEuPathDB" id="PlasmoDB:PRELSG_0600200"/>
<keyword evidence="1" id="KW-1133">Transmembrane helix</keyword>